<dbReference type="Pfam" id="PF13560">
    <property type="entry name" value="HTH_31"/>
    <property type="match status" value="1"/>
</dbReference>
<keyword evidence="3" id="KW-1185">Reference proteome</keyword>
<name>A0ABR7LFI7_9PSEU</name>
<dbReference type="Gene3D" id="1.10.260.40">
    <property type="entry name" value="lambda repressor-like DNA-binding domains"/>
    <property type="match status" value="1"/>
</dbReference>
<dbReference type="EMBL" id="JABVED010000032">
    <property type="protein sequence ID" value="MBC6451498.1"/>
    <property type="molecule type" value="Genomic_DNA"/>
</dbReference>
<evidence type="ECO:0000259" key="1">
    <source>
        <dbReference type="PROSITE" id="PS50943"/>
    </source>
</evidence>
<dbReference type="SUPFAM" id="SSF47413">
    <property type="entry name" value="lambda repressor-like DNA-binding domains"/>
    <property type="match status" value="1"/>
</dbReference>
<comment type="caution">
    <text evidence="2">The sequence shown here is derived from an EMBL/GenBank/DDBJ whole genome shotgun (WGS) entry which is preliminary data.</text>
</comment>
<dbReference type="InterPro" id="IPR010982">
    <property type="entry name" value="Lambda_DNA-bd_dom_sf"/>
</dbReference>
<dbReference type="CDD" id="cd00093">
    <property type="entry name" value="HTH_XRE"/>
    <property type="match status" value="1"/>
</dbReference>
<proteinExistence type="predicted"/>
<accession>A0ABR7LFI7</accession>
<organism evidence="2 3">
    <name type="scientific">Actinokineospora xionganensis</name>
    <dbReference type="NCBI Taxonomy" id="2684470"/>
    <lineage>
        <taxon>Bacteria</taxon>
        <taxon>Bacillati</taxon>
        <taxon>Actinomycetota</taxon>
        <taxon>Actinomycetes</taxon>
        <taxon>Pseudonocardiales</taxon>
        <taxon>Pseudonocardiaceae</taxon>
        <taxon>Actinokineospora</taxon>
    </lineage>
</organism>
<gene>
    <name evidence="2" type="ORF">GPZ80_30575</name>
</gene>
<evidence type="ECO:0000313" key="3">
    <source>
        <dbReference type="Proteomes" id="UP000734823"/>
    </source>
</evidence>
<evidence type="ECO:0000313" key="2">
    <source>
        <dbReference type="EMBL" id="MBC6451498.1"/>
    </source>
</evidence>
<sequence length="93" mass="10591">MLGKKPRDLRGEAGFRALEVAERLEISTGRLSRIENAEVAADIPLAKYLLDLYGTPVNDWEPWLEETRAARKAKGWWQAYGVAARRRTRCTFG</sequence>
<dbReference type="PROSITE" id="PS50943">
    <property type="entry name" value="HTH_CROC1"/>
    <property type="match status" value="1"/>
</dbReference>
<feature type="domain" description="HTH cro/C1-type" evidence="1">
    <location>
        <begin position="7"/>
        <end position="60"/>
    </location>
</feature>
<dbReference type="InterPro" id="IPR001387">
    <property type="entry name" value="Cro/C1-type_HTH"/>
</dbReference>
<reference evidence="2 3" key="1">
    <citation type="submission" date="2020-06" db="EMBL/GenBank/DDBJ databases">
        <title>Actinokineospora xiongansis sp. nov., isolated from soil of Baiyangdian.</title>
        <authorList>
            <person name="Zhang X."/>
        </authorList>
    </citation>
    <scope>NUCLEOTIDE SEQUENCE [LARGE SCALE GENOMIC DNA]</scope>
    <source>
        <strain evidence="2 3">HBU206404</strain>
    </source>
</reference>
<protein>
    <submittedName>
        <fullName evidence="2">Helix-turn-helix transcriptional regulator</fullName>
    </submittedName>
</protein>
<dbReference type="RefSeq" id="WP_187224573.1">
    <property type="nucleotide sequence ID" value="NZ_JABVED010000032.1"/>
</dbReference>
<dbReference type="Proteomes" id="UP000734823">
    <property type="component" value="Unassembled WGS sequence"/>
</dbReference>